<evidence type="ECO:0000313" key="1">
    <source>
        <dbReference type="Proteomes" id="UP000887565"/>
    </source>
</evidence>
<protein>
    <submittedName>
        <fullName evidence="2">Uncharacterized protein</fullName>
    </submittedName>
</protein>
<dbReference type="AlphaFoldDB" id="A0A915JKG4"/>
<keyword evidence="1" id="KW-1185">Reference proteome</keyword>
<reference evidence="2" key="1">
    <citation type="submission" date="2022-11" db="UniProtKB">
        <authorList>
            <consortium name="WormBaseParasite"/>
        </authorList>
    </citation>
    <scope>IDENTIFICATION</scope>
</reference>
<accession>A0A915JKG4</accession>
<dbReference type="WBParaSite" id="nRc.2.0.1.t26660-RA">
    <property type="protein sequence ID" value="nRc.2.0.1.t26660-RA"/>
    <property type="gene ID" value="nRc.2.0.1.g26660"/>
</dbReference>
<sequence length="163" mass="18132">MQMETKMEEIRIDETDYTSNLHNGFYLYSPLLGHIDFQNCFSFPAPIYAYPLGTTTLVHALTADELLECLMLLSRPEPSDEELLEMLISDLNITKLPATVATLSLTSRPAAADLTVLATLINDFLKLTLDDISSLAPVPMEMTIPPPNSNGYRSQRYTATSDL</sequence>
<organism evidence="1 2">
    <name type="scientific">Romanomermis culicivorax</name>
    <name type="common">Nematode worm</name>
    <dbReference type="NCBI Taxonomy" id="13658"/>
    <lineage>
        <taxon>Eukaryota</taxon>
        <taxon>Metazoa</taxon>
        <taxon>Ecdysozoa</taxon>
        <taxon>Nematoda</taxon>
        <taxon>Enoplea</taxon>
        <taxon>Dorylaimia</taxon>
        <taxon>Mermithida</taxon>
        <taxon>Mermithoidea</taxon>
        <taxon>Mermithidae</taxon>
        <taxon>Romanomermis</taxon>
    </lineage>
</organism>
<proteinExistence type="predicted"/>
<evidence type="ECO:0000313" key="2">
    <source>
        <dbReference type="WBParaSite" id="nRc.2.0.1.t26660-RA"/>
    </source>
</evidence>
<dbReference type="Proteomes" id="UP000887565">
    <property type="component" value="Unplaced"/>
</dbReference>
<name>A0A915JKG4_ROMCU</name>